<comment type="caution">
    <text evidence="2">The sequence shown here is derived from an EMBL/GenBank/DDBJ whole genome shotgun (WGS) entry which is preliminary data.</text>
</comment>
<feature type="chain" id="PRO_5034618380" evidence="1">
    <location>
        <begin position="22"/>
        <end position="64"/>
    </location>
</feature>
<gene>
    <name evidence="2" type="ORF">I7I52_05015</name>
</gene>
<evidence type="ECO:0000313" key="2">
    <source>
        <dbReference type="EMBL" id="KAG5293632.1"/>
    </source>
</evidence>
<dbReference type="VEuPathDB" id="FungiDB:I7I52_05015"/>
<organism evidence="2 3">
    <name type="scientific">Ajellomyces capsulatus</name>
    <name type="common">Darling's disease fungus</name>
    <name type="synonym">Histoplasma capsulatum</name>
    <dbReference type="NCBI Taxonomy" id="5037"/>
    <lineage>
        <taxon>Eukaryota</taxon>
        <taxon>Fungi</taxon>
        <taxon>Dikarya</taxon>
        <taxon>Ascomycota</taxon>
        <taxon>Pezizomycotina</taxon>
        <taxon>Eurotiomycetes</taxon>
        <taxon>Eurotiomycetidae</taxon>
        <taxon>Onygenales</taxon>
        <taxon>Ajellomycetaceae</taxon>
        <taxon>Histoplasma</taxon>
    </lineage>
</organism>
<dbReference type="Proteomes" id="UP000670092">
    <property type="component" value="Unassembled WGS sequence"/>
</dbReference>
<name>A0A8H7YLG4_AJECA</name>
<accession>A0A8H7YLG4</accession>
<proteinExistence type="predicted"/>
<dbReference type="AlphaFoldDB" id="A0A8H7YLG4"/>
<evidence type="ECO:0000256" key="1">
    <source>
        <dbReference type="SAM" id="SignalP"/>
    </source>
</evidence>
<dbReference type="EMBL" id="JAEVHI010000004">
    <property type="protein sequence ID" value="KAG5293632.1"/>
    <property type="molecule type" value="Genomic_DNA"/>
</dbReference>
<protein>
    <submittedName>
        <fullName evidence="2">Uncharacterized protein</fullName>
    </submittedName>
</protein>
<reference evidence="2 3" key="1">
    <citation type="submission" date="2021-01" db="EMBL/GenBank/DDBJ databases">
        <title>Chromosome-level genome assembly of a human fungal pathogen reveals clustering of transcriptionally co-regulated genes.</title>
        <authorList>
            <person name="Voorhies M."/>
            <person name="Cohen S."/>
            <person name="Shea T.P."/>
            <person name="Petrus S."/>
            <person name="Munoz J.F."/>
            <person name="Poplawski S."/>
            <person name="Goldman W.E."/>
            <person name="Michael T."/>
            <person name="Cuomo C.A."/>
            <person name="Sil A."/>
            <person name="Beyhan S."/>
        </authorList>
    </citation>
    <scope>NUCLEOTIDE SEQUENCE [LARGE SCALE GENOMIC DNA]</scope>
    <source>
        <strain evidence="2 3">G184AR</strain>
    </source>
</reference>
<evidence type="ECO:0000313" key="3">
    <source>
        <dbReference type="Proteomes" id="UP000670092"/>
    </source>
</evidence>
<sequence length="64" mass="7441">MKKYALLMTWLLVLNARLASTGPVRKEKNLTLQKTDEQPLKWKETKIGTLRKAFGKILPFEPEK</sequence>
<keyword evidence="1" id="KW-0732">Signal</keyword>
<feature type="signal peptide" evidence="1">
    <location>
        <begin position="1"/>
        <end position="21"/>
    </location>
</feature>